<keyword evidence="3" id="KW-0804">Transcription</keyword>
<dbReference type="EMBL" id="JADWYS010000001">
    <property type="protein sequence ID" value="MBG9390657.1"/>
    <property type="molecule type" value="Genomic_DNA"/>
</dbReference>
<dbReference type="InterPro" id="IPR018490">
    <property type="entry name" value="cNMP-bd_dom_sf"/>
</dbReference>
<dbReference type="Proteomes" id="UP000651050">
    <property type="component" value="Unassembled WGS sequence"/>
</dbReference>
<reference evidence="5" key="1">
    <citation type="submission" date="2020-11" db="EMBL/GenBank/DDBJ databases">
        <title>Bacterial whole genome sequence for Caenimonas sp. DR4.4.</title>
        <authorList>
            <person name="Le V."/>
            <person name="Ko S.-R."/>
            <person name="Ahn C.-Y."/>
            <person name="Oh H.-M."/>
        </authorList>
    </citation>
    <scope>NUCLEOTIDE SEQUENCE</scope>
    <source>
        <strain evidence="5">DR4.4</strain>
    </source>
</reference>
<evidence type="ECO:0000313" key="6">
    <source>
        <dbReference type="Proteomes" id="UP000651050"/>
    </source>
</evidence>
<keyword evidence="6" id="KW-1185">Reference proteome</keyword>
<dbReference type="GO" id="GO:0005829">
    <property type="term" value="C:cytosol"/>
    <property type="evidence" value="ECO:0007669"/>
    <property type="project" value="TreeGrafter"/>
</dbReference>
<feature type="domain" description="HTH crp-type" evidence="4">
    <location>
        <begin position="102"/>
        <end position="167"/>
    </location>
</feature>
<dbReference type="Gene3D" id="2.60.120.10">
    <property type="entry name" value="Jelly Rolls"/>
    <property type="match status" value="1"/>
</dbReference>
<gene>
    <name evidence="5" type="ORF">I5803_21680</name>
</gene>
<name>A0A931H948_9BURK</name>
<dbReference type="InterPro" id="IPR014710">
    <property type="entry name" value="RmlC-like_jellyroll"/>
</dbReference>
<evidence type="ECO:0000313" key="5">
    <source>
        <dbReference type="EMBL" id="MBG9390657.1"/>
    </source>
</evidence>
<keyword evidence="2" id="KW-0238">DNA-binding</keyword>
<dbReference type="GO" id="GO:0003700">
    <property type="term" value="F:DNA-binding transcription factor activity"/>
    <property type="evidence" value="ECO:0007669"/>
    <property type="project" value="TreeGrafter"/>
</dbReference>
<organism evidence="5 6">
    <name type="scientific">Caenimonas aquaedulcis</name>
    <dbReference type="NCBI Taxonomy" id="2793270"/>
    <lineage>
        <taxon>Bacteria</taxon>
        <taxon>Pseudomonadati</taxon>
        <taxon>Pseudomonadota</taxon>
        <taxon>Betaproteobacteria</taxon>
        <taxon>Burkholderiales</taxon>
        <taxon>Comamonadaceae</taxon>
        <taxon>Caenimonas</taxon>
    </lineage>
</organism>
<dbReference type="PANTHER" id="PTHR24567">
    <property type="entry name" value="CRP FAMILY TRANSCRIPTIONAL REGULATORY PROTEIN"/>
    <property type="match status" value="1"/>
</dbReference>
<dbReference type="AlphaFoldDB" id="A0A931H948"/>
<accession>A0A931H948</accession>
<keyword evidence="1" id="KW-0805">Transcription regulation</keyword>
<evidence type="ECO:0000256" key="1">
    <source>
        <dbReference type="ARBA" id="ARBA00023015"/>
    </source>
</evidence>
<dbReference type="SUPFAM" id="SSF46785">
    <property type="entry name" value="Winged helix' DNA-binding domain"/>
    <property type="match status" value="1"/>
</dbReference>
<comment type="caution">
    <text evidence="5">The sequence shown here is derived from an EMBL/GenBank/DDBJ whole genome shotgun (WGS) entry which is preliminary data.</text>
</comment>
<evidence type="ECO:0000256" key="2">
    <source>
        <dbReference type="ARBA" id="ARBA00023125"/>
    </source>
</evidence>
<sequence>MYFPLSGYLSLVYGQPDTPKMEIGMVGSEGFVGSQLLLGVPTAPWQVVVQGSGMAARITAADFGRCLGASQPLRSVLERYVAVLMAQFSIAAPCLRFHDIFQRLARWLLMTQDRAGSEQFESTHEYLSYMLGVRRAGVTEAAGELQRRGAIVYERGVVRVLDRGLLETSSCSCYAADCASYEAVLGVPAR</sequence>
<evidence type="ECO:0000259" key="4">
    <source>
        <dbReference type="Pfam" id="PF13545"/>
    </source>
</evidence>
<dbReference type="GO" id="GO:0003677">
    <property type="term" value="F:DNA binding"/>
    <property type="evidence" value="ECO:0007669"/>
    <property type="project" value="UniProtKB-KW"/>
</dbReference>
<dbReference type="InterPro" id="IPR050397">
    <property type="entry name" value="Env_Response_Regulators"/>
</dbReference>
<dbReference type="RefSeq" id="WP_196988386.1">
    <property type="nucleotide sequence ID" value="NZ_JADWYS010000001.1"/>
</dbReference>
<protein>
    <submittedName>
        <fullName evidence="5">Crp/Fnr family transcriptional regulator</fullName>
    </submittedName>
</protein>
<dbReference type="PANTHER" id="PTHR24567:SF74">
    <property type="entry name" value="HTH-TYPE TRANSCRIPTIONAL REGULATOR ARCR"/>
    <property type="match status" value="1"/>
</dbReference>
<dbReference type="SUPFAM" id="SSF51206">
    <property type="entry name" value="cAMP-binding domain-like"/>
    <property type="match status" value="1"/>
</dbReference>
<dbReference type="InterPro" id="IPR012318">
    <property type="entry name" value="HTH_CRP"/>
</dbReference>
<proteinExistence type="predicted"/>
<dbReference type="InterPro" id="IPR036390">
    <property type="entry name" value="WH_DNA-bd_sf"/>
</dbReference>
<dbReference type="Pfam" id="PF13545">
    <property type="entry name" value="HTH_Crp_2"/>
    <property type="match status" value="1"/>
</dbReference>
<evidence type="ECO:0000256" key="3">
    <source>
        <dbReference type="ARBA" id="ARBA00023163"/>
    </source>
</evidence>